<keyword evidence="2 4" id="KW-0378">Hydrolase</keyword>
<evidence type="ECO:0000313" key="4">
    <source>
        <dbReference type="EMBL" id="GAK47996.1"/>
    </source>
</evidence>
<organism evidence="4 5">
    <name type="scientific">Secundilactobacillus oryzae JCM 18671</name>
    <dbReference type="NCBI Taxonomy" id="1291743"/>
    <lineage>
        <taxon>Bacteria</taxon>
        <taxon>Bacillati</taxon>
        <taxon>Bacillota</taxon>
        <taxon>Bacilli</taxon>
        <taxon>Lactobacillales</taxon>
        <taxon>Lactobacillaceae</taxon>
        <taxon>Secundilactobacillus</taxon>
    </lineage>
</organism>
<dbReference type="eggNOG" id="COG3049">
    <property type="taxonomic scope" value="Bacteria"/>
</dbReference>
<dbReference type="PANTHER" id="PTHR35527">
    <property type="entry name" value="CHOLOYLGLYCINE HYDROLASE"/>
    <property type="match status" value="1"/>
</dbReference>
<dbReference type="SUPFAM" id="SSF56235">
    <property type="entry name" value="N-terminal nucleophile aminohydrolases (Ntn hydrolases)"/>
    <property type="match status" value="1"/>
</dbReference>
<protein>
    <submittedName>
        <fullName evidence="4">Choloylglycine hydrolase</fullName>
    </submittedName>
</protein>
<evidence type="ECO:0000256" key="2">
    <source>
        <dbReference type="ARBA" id="ARBA00022801"/>
    </source>
</evidence>
<comment type="caution">
    <text evidence="4">The sequence shown here is derived from an EMBL/GenBank/DDBJ whole genome shotgun (WGS) entry which is preliminary data.</text>
</comment>
<proteinExistence type="inferred from homology"/>
<feature type="domain" description="Choloylglycine hydrolase/NAAA C-terminal" evidence="3">
    <location>
        <begin position="16"/>
        <end position="314"/>
    </location>
</feature>
<dbReference type="Gene3D" id="3.60.60.10">
    <property type="entry name" value="Penicillin V Acylase, Chain A"/>
    <property type="match status" value="1"/>
</dbReference>
<dbReference type="PANTHER" id="PTHR35527:SF2">
    <property type="entry name" value="HYDROLASE"/>
    <property type="match status" value="1"/>
</dbReference>
<dbReference type="EMBL" id="BBJM01000016">
    <property type="protein sequence ID" value="GAK47996.1"/>
    <property type="molecule type" value="Genomic_DNA"/>
</dbReference>
<gene>
    <name evidence="4" type="ORF">LOSG293_160390</name>
</gene>
<dbReference type="GO" id="GO:0016787">
    <property type="term" value="F:hydrolase activity"/>
    <property type="evidence" value="ECO:0007669"/>
    <property type="project" value="UniProtKB-KW"/>
</dbReference>
<accession>A0A081BIX8</accession>
<keyword evidence="5" id="KW-1185">Reference proteome</keyword>
<dbReference type="STRING" id="1291743.LOSG293_160390"/>
<reference evidence="4" key="1">
    <citation type="journal article" date="2014" name="Genome Announc.">
        <title>Draft Genome Sequence of Lactobacillus oryzae Strain SG293T.</title>
        <authorList>
            <person name="Tanizawa Y."/>
            <person name="Fujisawa T."/>
            <person name="Mochizuki T."/>
            <person name="Kaminuma E."/>
            <person name="Nakamura Y."/>
            <person name="Tohno M."/>
        </authorList>
    </citation>
    <scope>NUCLEOTIDE SEQUENCE [LARGE SCALE GENOMIC DNA]</scope>
    <source>
        <strain evidence="4">SG293</strain>
    </source>
</reference>
<dbReference type="Pfam" id="PF02275">
    <property type="entry name" value="CBAH"/>
    <property type="match status" value="1"/>
</dbReference>
<dbReference type="InterPro" id="IPR029055">
    <property type="entry name" value="Ntn_hydrolases_N"/>
</dbReference>
<name>A0A081BIX8_9LACO</name>
<dbReference type="InterPro" id="IPR052193">
    <property type="entry name" value="Peptidase_C59"/>
</dbReference>
<dbReference type="Proteomes" id="UP000028700">
    <property type="component" value="Unassembled WGS sequence"/>
</dbReference>
<dbReference type="RefSeq" id="WP_081919906.1">
    <property type="nucleotide sequence ID" value="NZ_BBJM01000016.1"/>
</dbReference>
<sequence length="330" mass="37421">MNYTIGNKVKGMISVCTSLTLQTQSQHQLLARTMDFPTTSPWQPIYLPAGETLRTRFQSNYSAKFAILGSGRLIDGYRLMGDGFNTAGLAVAELYFPNRTVYHKVPVPRKLNLTPQDIILWLLGNYRSVAEVQTALPKIALIGDVWFRENKVYPFHWIITDQTGATMVLEPTSLTLSLKPDATQVLTNTPELENHIARLNRFLKLDQPDFNEVTIQRSRAYIASDQALPTGPVPTNRFISAAINRWGHDLPTTDSNAVATLFNTLDQVVIPRDPEKVKRSNHNYTHYESILSLTDQTYYYKAMTNNRLQTISLPDLVEKFPKTPFIFPND</sequence>
<dbReference type="AlphaFoldDB" id="A0A081BIX8"/>
<evidence type="ECO:0000256" key="1">
    <source>
        <dbReference type="ARBA" id="ARBA00006625"/>
    </source>
</evidence>
<comment type="similarity">
    <text evidence="1">Belongs to the peptidase C59 family.</text>
</comment>
<dbReference type="OrthoDB" id="9794717at2"/>
<evidence type="ECO:0000313" key="5">
    <source>
        <dbReference type="Proteomes" id="UP000028700"/>
    </source>
</evidence>
<evidence type="ECO:0000259" key="3">
    <source>
        <dbReference type="Pfam" id="PF02275"/>
    </source>
</evidence>
<dbReference type="InterPro" id="IPR029132">
    <property type="entry name" value="CBAH/NAAA_C"/>
</dbReference>